<protein>
    <submittedName>
        <fullName evidence="1">Uncharacterized protein</fullName>
    </submittedName>
</protein>
<dbReference type="InterPro" id="IPR015943">
    <property type="entry name" value="WD40/YVTN_repeat-like_dom_sf"/>
</dbReference>
<dbReference type="VEuPathDB" id="FungiDB:BO71DRAFT_432463"/>
<dbReference type="AlphaFoldDB" id="A0A319ELN2"/>
<name>A0A319ELN2_9EURO</name>
<evidence type="ECO:0000313" key="2">
    <source>
        <dbReference type="Proteomes" id="UP000247810"/>
    </source>
</evidence>
<proteinExistence type="predicted"/>
<dbReference type="STRING" id="1448320.A0A319ELN2"/>
<evidence type="ECO:0000313" key="1">
    <source>
        <dbReference type="EMBL" id="PYH91872.1"/>
    </source>
</evidence>
<dbReference type="Proteomes" id="UP000247810">
    <property type="component" value="Unassembled WGS sequence"/>
</dbReference>
<reference evidence="1 2" key="1">
    <citation type="submission" date="2018-02" db="EMBL/GenBank/DDBJ databases">
        <title>The genomes of Aspergillus section Nigri reveals drivers in fungal speciation.</title>
        <authorList>
            <consortium name="DOE Joint Genome Institute"/>
            <person name="Vesth T.C."/>
            <person name="Nybo J."/>
            <person name="Theobald S."/>
            <person name="Brandl J."/>
            <person name="Frisvad J.C."/>
            <person name="Nielsen K.F."/>
            <person name="Lyhne E.K."/>
            <person name="Kogle M.E."/>
            <person name="Kuo A."/>
            <person name="Riley R."/>
            <person name="Clum A."/>
            <person name="Nolan M."/>
            <person name="Lipzen A."/>
            <person name="Salamov A."/>
            <person name="Henrissat B."/>
            <person name="Wiebenga A."/>
            <person name="De vries R.P."/>
            <person name="Grigoriev I.V."/>
            <person name="Mortensen U.H."/>
            <person name="Andersen M.R."/>
            <person name="Baker S.E."/>
        </authorList>
    </citation>
    <scope>NUCLEOTIDE SEQUENCE [LARGE SCALE GENOMIC DNA]</scope>
    <source>
        <strain evidence="1 2">CBS 707.79</strain>
    </source>
</reference>
<dbReference type="Gene3D" id="2.130.10.10">
    <property type="entry name" value="YVTN repeat-like/Quinoprotein amine dehydrogenase"/>
    <property type="match status" value="1"/>
</dbReference>
<accession>A0A319ELN2</accession>
<dbReference type="InterPro" id="IPR036322">
    <property type="entry name" value="WD40_repeat_dom_sf"/>
</dbReference>
<keyword evidence="2" id="KW-1185">Reference proteome</keyword>
<dbReference type="EMBL" id="KZ825932">
    <property type="protein sequence ID" value="PYH91872.1"/>
    <property type="molecule type" value="Genomic_DNA"/>
</dbReference>
<dbReference type="OrthoDB" id="4362147at2759"/>
<organism evidence="1 2">
    <name type="scientific">Aspergillus ellipticus CBS 707.79</name>
    <dbReference type="NCBI Taxonomy" id="1448320"/>
    <lineage>
        <taxon>Eukaryota</taxon>
        <taxon>Fungi</taxon>
        <taxon>Dikarya</taxon>
        <taxon>Ascomycota</taxon>
        <taxon>Pezizomycotina</taxon>
        <taxon>Eurotiomycetes</taxon>
        <taxon>Eurotiomycetidae</taxon>
        <taxon>Eurotiales</taxon>
        <taxon>Aspergillaceae</taxon>
        <taxon>Aspergillus</taxon>
        <taxon>Aspergillus subgen. Circumdati</taxon>
    </lineage>
</organism>
<dbReference type="SUPFAM" id="SSF50978">
    <property type="entry name" value="WD40 repeat-like"/>
    <property type="match status" value="1"/>
</dbReference>
<sequence length="192" mass="21882">MSDVTVWDISTGKCVTFNHPSGPCKDEASWCLFWSQDNRRIASEHRLTIVIHDSTTGVRLGILDHTQMLENPAKDPRPTLLASICQSKRFFDILDLITPKYPKTMESSTYNIGFHKIDQGDLHTSLGMFKLEPTDGSIHGASRVDHLPQEGYGLSEDMSWITWNGKRILWLPSDYRPTARSAFPQKMYQEQP</sequence>
<gene>
    <name evidence="1" type="ORF">BO71DRAFT_432463</name>
</gene>